<evidence type="ECO:0000313" key="1">
    <source>
        <dbReference type="EMBL" id="KAJ7090430.1"/>
    </source>
</evidence>
<accession>A0AAD6U799</accession>
<reference evidence="1" key="1">
    <citation type="submission" date="2023-03" db="EMBL/GenBank/DDBJ databases">
        <title>Massive genome expansion in bonnet fungi (Mycena s.s.) driven by repeated elements and novel gene families across ecological guilds.</title>
        <authorList>
            <consortium name="Lawrence Berkeley National Laboratory"/>
            <person name="Harder C.B."/>
            <person name="Miyauchi S."/>
            <person name="Viragh M."/>
            <person name="Kuo A."/>
            <person name="Thoen E."/>
            <person name="Andreopoulos B."/>
            <person name="Lu D."/>
            <person name="Skrede I."/>
            <person name="Drula E."/>
            <person name="Henrissat B."/>
            <person name="Morin E."/>
            <person name="Kohler A."/>
            <person name="Barry K."/>
            <person name="LaButti K."/>
            <person name="Morin E."/>
            <person name="Salamov A."/>
            <person name="Lipzen A."/>
            <person name="Mereny Z."/>
            <person name="Hegedus B."/>
            <person name="Baldrian P."/>
            <person name="Stursova M."/>
            <person name="Weitz H."/>
            <person name="Taylor A."/>
            <person name="Grigoriev I.V."/>
            <person name="Nagy L.G."/>
            <person name="Martin F."/>
            <person name="Kauserud H."/>
        </authorList>
    </citation>
    <scope>NUCLEOTIDE SEQUENCE</scope>
    <source>
        <strain evidence="1">CBHHK173m</strain>
    </source>
</reference>
<gene>
    <name evidence="1" type="ORF">B0H15DRAFT_948921</name>
</gene>
<name>A0AAD6U799_9AGAR</name>
<organism evidence="1 2">
    <name type="scientific">Mycena belliarum</name>
    <dbReference type="NCBI Taxonomy" id="1033014"/>
    <lineage>
        <taxon>Eukaryota</taxon>
        <taxon>Fungi</taxon>
        <taxon>Dikarya</taxon>
        <taxon>Basidiomycota</taxon>
        <taxon>Agaricomycotina</taxon>
        <taxon>Agaricomycetes</taxon>
        <taxon>Agaricomycetidae</taxon>
        <taxon>Agaricales</taxon>
        <taxon>Marasmiineae</taxon>
        <taxon>Mycenaceae</taxon>
        <taxon>Mycena</taxon>
    </lineage>
</organism>
<protein>
    <submittedName>
        <fullName evidence="1">Uncharacterized protein</fullName>
    </submittedName>
</protein>
<dbReference type="AlphaFoldDB" id="A0AAD6U799"/>
<sequence>MPPVLSALSYLLDFKLGPENVTSDMVFKNAYVDARTAEPLSVLVVGTVAATVDLSGGVYMIVLETPPLSSPVLRAMFEEQTQVLDNVLIADRLDMARATLVSGPVGQ</sequence>
<evidence type="ECO:0000313" key="2">
    <source>
        <dbReference type="Proteomes" id="UP001222325"/>
    </source>
</evidence>
<proteinExistence type="predicted"/>
<comment type="caution">
    <text evidence="1">The sequence shown here is derived from an EMBL/GenBank/DDBJ whole genome shotgun (WGS) entry which is preliminary data.</text>
</comment>
<dbReference type="Proteomes" id="UP001222325">
    <property type="component" value="Unassembled WGS sequence"/>
</dbReference>
<keyword evidence="2" id="KW-1185">Reference proteome</keyword>
<dbReference type="EMBL" id="JARJCN010000022">
    <property type="protein sequence ID" value="KAJ7090430.1"/>
    <property type="molecule type" value="Genomic_DNA"/>
</dbReference>